<evidence type="ECO:0000313" key="1">
    <source>
        <dbReference type="EMBL" id="KKM07392.1"/>
    </source>
</evidence>
<dbReference type="EMBL" id="LAZR01015782">
    <property type="protein sequence ID" value="KKM07392.1"/>
    <property type="molecule type" value="Genomic_DNA"/>
</dbReference>
<accession>A0A0F9HWB9</accession>
<organism evidence="1">
    <name type="scientific">marine sediment metagenome</name>
    <dbReference type="NCBI Taxonomy" id="412755"/>
    <lineage>
        <taxon>unclassified sequences</taxon>
        <taxon>metagenomes</taxon>
        <taxon>ecological metagenomes</taxon>
    </lineage>
</organism>
<evidence type="ECO:0008006" key="2">
    <source>
        <dbReference type="Google" id="ProtNLM"/>
    </source>
</evidence>
<name>A0A0F9HWB9_9ZZZZ</name>
<gene>
    <name evidence="1" type="ORF">LCGC14_1734400</name>
</gene>
<sequence>MAIGCYKLIAGVVLAITLRIPEDLQKEMDEFKEVSWSAVALQGIRDYIEKRKKAEGE</sequence>
<protein>
    <recommendedName>
        <fullName evidence="2">Ribbon-helix-helix protein CopG domain-containing protein</fullName>
    </recommendedName>
</protein>
<proteinExistence type="predicted"/>
<reference evidence="1" key="1">
    <citation type="journal article" date="2015" name="Nature">
        <title>Complex archaea that bridge the gap between prokaryotes and eukaryotes.</title>
        <authorList>
            <person name="Spang A."/>
            <person name="Saw J.H."/>
            <person name="Jorgensen S.L."/>
            <person name="Zaremba-Niedzwiedzka K."/>
            <person name="Martijn J."/>
            <person name="Lind A.E."/>
            <person name="van Eijk R."/>
            <person name="Schleper C."/>
            <person name="Guy L."/>
            <person name="Ettema T.J."/>
        </authorList>
    </citation>
    <scope>NUCLEOTIDE SEQUENCE</scope>
</reference>
<comment type="caution">
    <text evidence="1">The sequence shown here is derived from an EMBL/GenBank/DDBJ whole genome shotgun (WGS) entry which is preliminary data.</text>
</comment>
<dbReference type="AlphaFoldDB" id="A0A0F9HWB9"/>